<accession>A0A250J4R3</accession>
<keyword evidence="1" id="KW-0732">Signal</keyword>
<dbReference type="AlphaFoldDB" id="A0A250J4R3"/>
<name>A0A250J4R3_9BACT</name>
<evidence type="ECO:0000313" key="3">
    <source>
        <dbReference type="Proteomes" id="UP000217257"/>
    </source>
</evidence>
<gene>
    <name evidence="2" type="ORF">CYFUS_004362</name>
</gene>
<proteinExistence type="predicted"/>
<dbReference type="KEGG" id="cfus:CYFUS_004362"/>
<protein>
    <recommendedName>
        <fullName evidence="4">Lipoprotein</fullName>
    </recommendedName>
</protein>
<organism evidence="2 3">
    <name type="scientific">Cystobacter fuscus</name>
    <dbReference type="NCBI Taxonomy" id="43"/>
    <lineage>
        <taxon>Bacteria</taxon>
        <taxon>Pseudomonadati</taxon>
        <taxon>Myxococcota</taxon>
        <taxon>Myxococcia</taxon>
        <taxon>Myxococcales</taxon>
        <taxon>Cystobacterineae</taxon>
        <taxon>Archangiaceae</taxon>
        <taxon>Cystobacter</taxon>
    </lineage>
</organism>
<evidence type="ECO:0000313" key="2">
    <source>
        <dbReference type="EMBL" id="ATB38925.1"/>
    </source>
</evidence>
<dbReference type="EMBL" id="CP022098">
    <property type="protein sequence ID" value="ATB38925.1"/>
    <property type="molecule type" value="Genomic_DNA"/>
</dbReference>
<evidence type="ECO:0000256" key="1">
    <source>
        <dbReference type="SAM" id="SignalP"/>
    </source>
</evidence>
<feature type="chain" id="PRO_5013259057" description="Lipoprotein" evidence="1">
    <location>
        <begin position="22"/>
        <end position="242"/>
    </location>
</feature>
<dbReference type="PROSITE" id="PS51257">
    <property type="entry name" value="PROKAR_LIPOPROTEIN"/>
    <property type="match status" value="1"/>
</dbReference>
<sequence>MLSNISRVSALTIALWVSACAHLESAPEGTPDGPLGTPGLGEGRVGKLFECFALLQRKSPESLYWVSPLEEAEGYYVTTQFQHLPIRMYSGHEIVIFGKESATYYWMPGAEHDATGSVPLGLYRVAAELPEPGRTVHLRLDKRYPTAFVLVGQGAEPEGSVQRVLPRKLLEWIINEELHELAHYSLNFQLQALRSGLPREQVAAVMADGSVASSCRNISPRLDTALGLLEGALTASGTPGTR</sequence>
<feature type="signal peptide" evidence="1">
    <location>
        <begin position="1"/>
        <end position="21"/>
    </location>
</feature>
<dbReference type="Proteomes" id="UP000217257">
    <property type="component" value="Chromosome"/>
</dbReference>
<evidence type="ECO:0008006" key="4">
    <source>
        <dbReference type="Google" id="ProtNLM"/>
    </source>
</evidence>
<reference evidence="2 3" key="1">
    <citation type="submission" date="2017-06" db="EMBL/GenBank/DDBJ databases">
        <title>Sequencing and comparative analysis of myxobacterial genomes.</title>
        <authorList>
            <person name="Rupp O."/>
            <person name="Goesmann A."/>
            <person name="Sogaard-Andersen L."/>
        </authorList>
    </citation>
    <scope>NUCLEOTIDE SEQUENCE [LARGE SCALE GENOMIC DNA]</scope>
    <source>
        <strain evidence="2 3">DSM 52655</strain>
    </source>
</reference>